<dbReference type="AlphaFoldDB" id="A0AAP2D562"/>
<dbReference type="GO" id="GO:0016989">
    <property type="term" value="F:sigma factor antagonist activity"/>
    <property type="evidence" value="ECO:0007669"/>
    <property type="project" value="TreeGrafter"/>
</dbReference>
<evidence type="ECO:0000259" key="1">
    <source>
        <dbReference type="Pfam" id="PF04773"/>
    </source>
</evidence>
<dbReference type="Gene3D" id="2.60.120.1440">
    <property type="match status" value="1"/>
</dbReference>
<evidence type="ECO:0000259" key="2">
    <source>
        <dbReference type="Pfam" id="PF16344"/>
    </source>
</evidence>
<dbReference type="Pfam" id="PF04773">
    <property type="entry name" value="FecR"/>
    <property type="match status" value="1"/>
</dbReference>
<dbReference type="InterPro" id="IPR012373">
    <property type="entry name" value="Ferrdict_sens_TM"/>
</dbReference>
<sequence>MRGDSDDLQFDFTAGRSKSVRQVRVLREFHAYRLSPEESVAIVLAVLRARLGSMQQEVTNMVAIIDGILDTLREGGATQQQLEIWKECLYELQRDTPLSGTSQSIIEEALGREAVRIHRRLSTNDTPAPPADNKPGSAYGKVGKIAALVCTSVFVAFMISVSSKHIHFKPKSCSDESVLLPAQYVQFPDRSWAIIREGTSYCTPTPFFTNNRRELSVTEGSFYLDVAKNAQLPFVVKTAQNVEIEVLGTGFQVDANPKDGFLTVSVAHGRVAVRYKGEKLGELVRGQRLTVYTESGRYNPELFNPANVDWYYSMIVLPRVRLEDAAAILEKKYNVHLKITNDEMKSCVIEAAYPKDTSLDFILNSFCTMSRVGKDPTMQFKIEKDTVILSGSLPNCLTE</sequence>
<evidence type="ECO:0000313" key="3">
    <source>
        <dbReference type="EMBL" id="MBT1685503.1"/>
    </source>
</evidence>
<feature type="domain" description="Protein FecR C-terminal" evidence="2">
    <location>
        <begin position="318"/>
        <end position="388"/>
    </location>
</feature>
<feature type="domain" description="FecR protein" evidence="1">
    <location>
        <begin position="185"/>
        <end position="271"/>
    </location>
</feature>
<proteinExistence type="predicted"/>
<dbReference type="InterPro" id="IPR006860">
    <property type="entry name" value="FecR"/>
</dbReference>
<dbReference type="Proteomes" id="UP001319180">
    <property type="component" value="Unassembled WGS sequence"/>
</dbReference>
<dbReference type="RefSeq" id="WP_254088753.1">
    <property type="nucleotide sequence ID" value="NZ_JAHESC010000003.1"/>
</dbReference>
<dbReference type="InterPro" id="IPR032508">
    <property type="entry name" value="FecR_C"/>
</dbReference>
<accession>A0AAP2D562</accession>
<dbReference type="PANTHER" id="PTHR30273">
    <property type="entry name" value="PERIPLASMIC SIGNAL SENSOR AND SIGMA FACTOR ACTIVATOR FECR-RELATED"/>
    <property type="match status" value="1"/>
</dbReference>
<evidence type="ECO:0000313" key="4">
    <source>
        <dbReference type="Proteomes" id="UP001319180"/>
    </source>
</evidence>
<protein>
    <submittedName>
        <fullName evidence="3">FecR domain-containing protein</fullName>
    </submittedName>
</protein>
<comment type="caution">
    <text evidence="3">The sequence shown here is derived from an EMBL/GenBank/DDBJ whole genome shotgun (WGS) entry which is preliminary data.</text>
</comment>
<dbReference type="Gene3D" id="3.55.50.30">
    <property type="match status" value="1"/>
</dbReference>
<dbReference type="PANTHER" id="PTHR30273:SF2">
    <property type="entry name" value="PROTEIN FECR"/>
    <property type="match status" value="1"/>
</dbReference>
<organism evidence="3 4">
    <name type="scientific">Dawidia soli</name>
    <dbReference type="NCBI Taxonomy" id="2782352"/>
    <lineage>
        <taxon>Bacteria</taxon>
        <taxon>Pseudomonadati</taxon>
        <taxon>Bacteroidota</taxon>
        <taxon>Cytophagia</taxon>
        <taxon>Cytophagales</taxon>
        <taxon>Chryseotaleaceae</taxon>
        <taxon>Dawidia</taxon>
    </lineage>
</organism>
<name>A0AAP2D562_9BACT</name>
<dbReference type="EMBL" id="JAHESC010000003">
    <property type="protein sequence ID" value="MBT1685503.1"/>
    <property type="molecule type" value="Genomic_DNA"/>
</dbReference>
<keyword evidence="4" id="KW-1185">Reference proteome</keyword>
<reference evidence="3 4" key="1">
    <citation type="submission" date="2021-05" db="EMBL/GenBank/DDBJ databases">
        <title>A Polyphasic approach of four new species of the genus Ohtaekwangia: Ohtaekwangia histidinii sp. nov., Ohtaekwangia cretensis sp. nov., Ohtaekwangia indiensis sp. nov., Ohtaekwangia reichenbachii sp. nov. from diverse environment.</title>
        <authorList>
            <person name="Octaviana S."/>
        </authorList>
    </citation>
    <scope>NUCLEOTIDE SEQUENCE [LARGE SCALE GENOMIC DNA]</scope>
    <source>
        <strain evidence="3 4">PWU37</strain>
    </source>
</reference>
<dbReference type="Pfam" id="PF16344">
    <property type="entry name" value="FecR_C"/>
    <property type="match status" value="1"/>
</dbReference>
<gene>
    <name evidence="3" type="ORF">KK078_02990</name>
</gene>